<evidence type="ECO:0000313" key="3">
    <source>
        <dbReference type="Proteomes" id="UP000002805"/>
    </source>
</evidence>
<name>D6X9G7_STRE2</name>
<evidence type="ECO:0000313" key="2">
    <source>
        <dbReference type="EMBL" id="EFH30813.1"/>
    </source>
</evidence>
<reference evidence="3" key="1">
    <citation type="submission" date="2008-02" db="EMBL/GenBank/DDBJ databases">
        <authorList>
            <consortium name="The Broad Institute Genome Sequencing Platform"/>
            <person name="Fischbach M."/>
            <person name="Ward D."/>
            <person name="Young S."/>
            <person name="Jaffe D."/>
            <person name="Gnerre S."/>
            <person name="Berlin A."/>
            <person name="Heiman D."/>
            <person name="Hepburn T."/>
            <person name="Sykes S."/>
            <person name="Alvarado L."/>
            <person name="Kodira C.D."/>
            <person name="Straight P."/>
            <person name="Clardy J."/>
            <person name="Hung D."/>
            <person name="Kolter R."/>
            <person name="Mekalanos J."/>
            <person name="Walker S."/>
            <person name="Walsh C.T."/>
            <person name="Lander E."/>
            <person name="Galagan J."/>
            <person name="Nusbaum C."/>
            <person name="Birren B."/>
        </authorList>
    </citation>
    <scope>NUCLEOTIDE SEQUENCE [LARGE SCALE GENOMIC DNA]</scope>
    <source>
        <strain evidence="3">ATCC 25486 / DSM 40338 / CBS 914.69 / JCM 4507 / NBRC 13074 / NRRL 2958 / 5647</strain>
    </source>
</reference>
<sequence>MPCVVLPVESTGAAGAFVDLVTGGRRVGDEPARRTPTPRRHPAPAAPPAGA</sequence>
<keyword evidence="3" id="KW-1185">Reference proteome</keyword>
<gene>
    <name evidence="2" type="ORF">SSDG_06030</name>
</gene>
<feature type="region of interest" description="Disordered" evidence="1">
    <location>
        <begin position="23"/>
        <end position="51"/>
    </location>
</feature>
<accession>D6X9G7</accession>
<dbReference type="EMBL" id="CM000950">
    <property type="protein sequence ID" value="EFH30813.1"/>
    <property type="molecule type" value="Genomic_DNA"/>
</dbReference>
<dbReference type="Proteomes" id="UP000002805">
    <property type="component" value="Chromosome"/>
</dbReference>
<reference evidence="3" key="2">
    <citation type="submission" date="2009-10" db="EMBL/GenBank/DDBJ databases">
        <title>The genome sequence of Streptomyces pristinaespiralis strain ATCC 25486.</title>
        <authorList>
            <consortium name="The Broad Institute Genome Sequencing Platform"/>
            <consortium name="Broad Institute Microbial Sequencing Center"/>
            <person name="Fischbach M."/>
            <person name="Godfrey P."/>
            <person name="Ward D."/>
            <person name="Young S."/>
            <person name="Zeng Q."/>
            <person name="Koehrsen M."/>
            <person name="Alvarado L."/>
            <person name="Berlin A.M."/>
            <person name="Bochicchio J."/>
            <person name="Borenstein D."/>
            <person name="Chapman S.B."/>
            <person name="Chen Z."/>
            <person name="Engels R."/>
            <person name="Freedman E."/>
            <person name="Gellesch M."/>
            <person name="Goldberg J."/>
            <person name="Griggs A."/>
            <person name="Gujja S."/>
            <person name="Heilman E.R."/>
            <person name="Heiman D.I."/>
            <person name="Hepburn T.A."/>
            <person name="Howarth C."/>
            <person name="Jen D."/>
            <person name="Larson L."/>
            <person name="Lewis B."/>
            <person name="Mehta T."/>
            <person name="Park D."/>
            <person name="Pearson M."/>
            <person name="Richards J."/>
            <person name="Roberts A."/>
            <person name="Saif S."/>
            <person name="Shea T.D."/>
            <person name="Shenoy N."/>
            <person name="Sisk P."/>
            <person name="Stolte C."/>
            <person name="Sykes S.N."/>
            <person name="Thomson T."/>
            <person name="Walk T."/>
            <person name="White J."/>
            <person name="Yandava C."/>
            <person name="Straight P."/>
            <person name="Clardy J."/>
            <person name="Hung D."/>
            <person name="Kolter R."/>
            <person name="Mekalanos J."/>
            <person name="Walker S."/>
            <person name="Walsh C.T."/>
            <person name="Wieland-Brown L.C."/>
            <person name="Haas B."/>
            <person name="Nusbaum C."/>
            <person name="Birren B."/>
        </authorList>
    </citation>
    <scope>NUCLEOTIDE SEQUENCE [LARGE SCALE GENOMIC DNA]</scope>
    <source>
        <strain evidence="3">ATCC 25486 / DSM 40338 / CBS 914.69 / JCM 4507 / NBRC 13074 / NRRL 2958 / 5647</strain>
    </source>
</reference>
<evidence type="ECO:0000256" key="1">
    <source>
        <dbReference type="SAM" id="MobiDB-lite"/>
    </source>
</evidence>
<organism evidence="2 3">
    <name type="scientific">Streptomyces pristinaespiralis (strain ATCC 25486 / DSM 40338 / CBS 914.69 / JCM 4507 / KCC S-0507 / NBRC 13074 / NRRL 2958 / 5647)</name>
    <dbReference type="NCBI Taxonomy" id="457429"/>
    <lineage>
        <taxon>Bacteria</taxon>
        <taxon>Bacillati</taxon>
        <taxon>Actinomycetota</taxon>
        <taxon>Actinomycetes</taxon>
        <taxon>Kitasatosporales</taxon>
        <taxon>Streptomycetaceae</taxon>
        <taxon>Streptomyces</taxon>
    </lineage>
</organism>
<proteinExistence type="predicted"/>
<protein>
    <submittedName>
        <fullName evidence="2">Predicted protein</fullName>
    </submittedName>
</protein>
<dbReference type="AlphaFoldDB" id="D6X9G7"/>
<dbReference type="HOGENOM" id="CLU_3104479_0_0_11"/>